<dbReference type="EMBL" id="JAWJZB010000002">
    <property type="protein sequence ID" value="MDV5087665.1"/>
    <property type="molecule type" value="Genomic_DNA"/>
</dbReference>
<dbReference type="InterPro" id="IPR001308">
    <property type="entry name" value="ETF_a/FixB"/>
</dbReference>
<dbReference type="SMART" id="SM00893">
    <property type="entry name" value="ETF"/>
    <property type="match status" value="1"/>
</dbReference>
<dbReference type="PIRSF" id="PIRSF000089">
    <property type="entry name" value="Electra_flavoP_a"/>
    <property type="match status" value="1"/>
</dbReference>
<dbReference type="Gene3D" id="3.40.50.1220">
    <property type="entry name" value="TPP-binding domain"/>
    <property type="match status" value="1"/>
</dbReference>
<keyword evidence="4" id="KW-1185">Reference proteome</keyword>
<dbReference type="Proteomes" id="UP001272515">
    <property type="component" value="Unassembled WGS sequence"/>
</dbReference>
<dbReference type="InterPro" id="IPR014730">
    <property type="entry name" value="ETF_a/b_N"/>
</dbReference>
<organism evidence="3 4">
    <name type="scientific">Veillonella absiana</name>
    <dbReference type="NCBI Taxonomy" id="3079305"/>
    <lineage>
        <taxon>Bacteria</taxon>
        <taxon>Bacillati</taxon>
        <taxon>Bacillota</taxon>
        <taxon>Negativicutes</taxon>
        <taxon>Veillonellales</taxon>
        <taxon>Veillonellaceae</taxon>
        <taxon>Veillonella</taxon>
    </lineage>
</organism>
<evidence type="ECO:0000313" key="3">
    <source>
        <dbReference type="EMBL" id="MDV5087665.1"/>
    </source>
</evidence>
<reference evidence="3 4" key="1">
    <citation type="submission" date="2023-10" db="EMBL/GenBank/DDBJ databases">
        <title>Veillonella sp. nov., isolated from a pig farm feces dump.</title>
        <authorList>
            <person name="Chang Y.-H."/>
        </authorList>
    </citation>
    <scope>NUCLEOTIDE SEQUENCE [LARGE SCALE GENOMIC DNA]</scope>
    <source>
        <strain evidence="3 4">YH-vei2233</strain>
    </source>
</reference>
<evidence type="ECO:0000259" key="2">
    <source>
        <dbReference type="SMART" id="SM00893"/>
    </source>
</evidence>
<dbReference type="SUPFAM" id="SSF52467">
    <property type="entry name" value="DHS-like NAD/FAD-binding domain"/>
    <property type="match status" value="1"/>
</dbReference>
<evidence type="ECO:0000313" key="4">
    <source>
        <dbReference type="Proteomes" id="UP001272515"/>
    </source>
</evidence>
<dbReference type="Pfam" id="PF00766">
    <property type="entry name" value="ETF_alpha"/>
    <property type="match status" value="1"/>
</dbReference>
<dbReference type="RefSeq" id="WP_310746243.1">
    <property type="nucleotide sequence ID" value="NZ_JAWJZA010000005.1"/>
</dbReference>
<gene>
    <name evidence="3" type="ORF">RVY80_02210</name>
</gene>
<dbReference type="InterPro" id="IPR014729">
    <property type="entry name" value="Rossmann-like_a/b/a_fold"/>
</dbReference>
<proteinExistence type="inferred from homology"/>
<dbReference type="PANTHER" id="PTHR43153:SF11">
    <property type="entry name" value="ELECTRON TRANSFER FLAVOPROTEIN, SUBUNIT ALPHA (ETFA)"/>
    <property type="match status" value="1"/>
</dbReference>
<dbReference type="InterPro" id="IPR014731">
    <property type="entry name" value="ETF_asu_C"/>
</dbReference>
<feature type="domain" description="Electron transfer flavoprotein alpha/beta-subunit N-terminal" evidence="2">
    <location>
        <begin position="4"/>
        <end position="182"/>
    </location>
</feature>
<evidence type="ECO:0000256" key="1">
    <source>
        <dbReference type="ARBA" id="ARBA00005817"/>
    </source>
</evidence>
<sequence length="305" mass="30862">MANIWVYSEDVSLAKELVTAAKQLGGEVGAIAITEEVANGVAATGINKVVYLKGEATWAEAYGKEIAAVLTEEGAQVVLVGATPKGRAVAAEVSALMGTGLVSDAGNLAIAGDTLEVERFIYGGLAVSHEAVAFPAFATVPARSNDPAADGAATAVTVKEVAVANTVTVVSVESANKGGVDLNKADKVVGFGRGVEGEEGLATMNALADVLGAEVGCTRPIAEEAKLLPVERYIGISGKQLKGSLYIGVGTSGQVQHVAGIRDVKTVVAINSDENAPIMAAADYAIVGDYKTIVPALADAIKAAK</sequence>
<accession>A0ABU3Z6X3</accession>
<dbReference type="SUPFAM" id="SSF52402">
    <property type="entry name" value="Adenine nucleotide alpha hydrolases-like"/>
    <property type="match status" value="1"/>
</dbReference>
<dbReference type="Pfam" id="PF01012">
    <property type="entry name" value="ETF"/>
    <property type="match status" value="1"/>
</dbReference>
<name>A0ABU3Z6X3_9FIRM</name>
<dbReference type="InterPro" id="IPR029035">
    <property type="entry name" value="DHS-like_NAD/FAD-binding_dom"/>
</dbReference>
<comment type="caution">
    <text evidence="3">The sequence shown here is derived from an EMBL/GenBank/DDBJ whole genome shotgun (WGS) entry which is preliminary data.</text>
</comment>
<comment type="similarity">
    <text evidence="1">Belongs to the ETF alpha-subunit/FixB family.</text>
</comment>
<protein>
    <submittedName>
        <fullName evidence="3">Electron transfer flavoprotein subunit alpha/FixB family protein</fullName>
    </submittedName>
</protein>
<dbReference type="Gene3D" id="3.40.50.620">
    <property type="entry name" value="HUPs"/>
    <property type="match status" value="1"/>
</dbReference>
<dbReference type="PANTHER" id="PTHR43153">
    <property type="entry name" value="ELECTRON TRANSFER FLAVOPROTEIN ALPHA"/>
    <property type="match status" value="1"/>
</dbReference>